<dbReference type="InterPro" id="IPR044730">
    <property type="entry name" value="RNase_H-like_dom_plant"/>
</dbReference>
<gene>
    <name evidence="2" type="ORF">Goklo_002734</name>
</gene>
<comment type="caution">
    <text evidence="2">The sequence shown here is derived from an EMBL/GenBank/DDBJ whole genome shotgun (WGS) entry which is preliminary data.</text>
</comment>
<dbReference type="GO" id="GO:0004523">
    <property type="term" value="F:RNA-DNA hybrid ribonuclease activity"/>
    <property type="evidence" value="ECO:0007669"/>
    <property type="project" value="InterPro"/>
</dbReference>
<organism evidence="2 3">
    <name type="scientific">Gossypium klotzschianum</name>
    <dbReference type="NCBI Taxonomy" id="34286"/>
    <lineage>
        <taxon>Eukaryota</taxon>
        <taxon>Viridiplantae</taxon>
        <taxon>Streptophyta</taxon>
        <taxon>Embryophyta</taxon>
        <taxon>Tracheophyta</taxon>
        <taxon>Spermatophyta</taxon>
        <taxon>Magnoliopsida</taxon>
        <taxon>eudicotyledons</taxon>
        <taxon>Gunneridae</taxon>
        <taxon>Pentapetalae</taxon>
        <taxon>rosids</taxon>
        <taxon>malvids</taxon>
        <taxon>Malvales</taxon>
        <taxon>Malvaceae</taxon>
        <taxon>Malvoideae</taxon>
        <taxon>Gossypium</taxon>
    </lineage>
</organism>
<dbReference type="EMBL" id="JABFAB010000012">
    <property type="protein sequence ID" value="MBA0666312.1"/>
    <property type="molecule type" value="Genomic_DNA"/>
</dbReference>
<accession>A0A7J8VUR0</accession>
<dbReference type="CDD" id="cd06222">
    <property type="entry name" value="RNase_H_like"/>
    <property type="match status" value="1"/>
</dbReference>
<keyword evidence="3" id="KW-1185">Reference proteome</keyword>
<evidence type="ECO:0000313" key="2">
    <source>
        <dbReference type="EMBL" id="MBA0666312.1"/>
    </source>
</evidence>
<dbReference type="GO" id="GO:0003676">
    <property type="term" value="F:nucleic acid binding"/>
    <property type="evidence" value="ECO:0007669"/>
    <property type="project" value="InterPro"/>
</dbReference>
<dbReference type="OrthoDB" id="10447964at2759"/>
<dbReference type="InterPro" id="IPR002156">
    <property type="entry name" value="RNaseH_domain"/>
</dbReference>
<feature type="domain" description="RNase H type-1" evidence="1">
    <location>
        <begin position="98"/>
        <end position="175"/>
    </location>
</feature>
<dbReference type="AlphaFoldDB" id="A0A7J8VUR0"/>
<dbReference type="Pfam" id="PF13456">
    <property type="entry name" value="RVT_3"/>
    <property type="match status" value="1"/>
</dbReference>
<proteinExistence type="predicted"/>
<protein>
    <recommendedName>
        <fullName evidence="1">RNase H type-1 domain-containing protein</fullName>
    </recommendedName>
</protein>
<sequence length="179" mass="19792">MAQTIERFGSITLMDSTPPSLFTRGSFSSRWALTLTGSFGKQSGSLKPCQKSVILAGVGLNNRLLVRDYSCWIDWIKDVMRVLDMKAEKPPCSFAKINFDAAVSNNKTNYGVIVHDSDGFVLEGGGGFKDELMSTKWSKLYAFEESLRIACSLNISKAIFETDCANLVNRVKNRGKDVT</sequence>
<reference evidence="2 3" key="1">
    <citation type="journal article" date="2019" name="Genome Biol. Evol.">
        <title>Insights into the evolution of the New World diploid cottons (Gossypium, subgenus Houzingenia) based on genome sequencing.</title>
        <authorList>
            <person name="Grover C.E."/>
            <person name="Arick M.A. 2nd"/>
            <person name="Thrash A."/>
            <person name="Conover J.L."/>
            <person name="Sanders W.S."/>
            <person name="Peterson D.G."/>
            <person name="Frelichowski J.E."/>
            <person name="Scheffler J.A."/>
            <person name="Scheffler B.E."/>
            <person name="Wendel J.F."/>
        </authorList>
    </citation>
    <scope>NUCLEOTIDE SEQUENCE [LARGE SCALE GENOMIC DNA]</scope>
    <source>
        <strain evidence="2">57</strain>
        <tissue evidence="2">Leaf</tissue>
    </source>
</reference>
<dbReference type="InterPro" id="IPR036397">
    <property type="entry name" value="RNaseH_sf"/>
</dbReference>
<dbReference type="Gene3D" id="3.30.420.10">
    <property type="entry name" value="Ribonuclease H-like superfamily/Ribonuclease H"/>
    <property type="match status" value="1"/>
</dbReference>
<evidence type="ECO:0000259" key="1">
    <source>
        <dbReference type="Pfam" id="PF13456"/>
    </source>
</evidence>
<dbReference type="Proteomes" id="UP000593573">
    <property type="component" value="Unassembled WGS sequence"/>
</dbReference>
<name>A0A7J8VUR0_9ROSI</name>
<evidence type="ECO:0000313" key="3">
    <source>
        <dbReference type="Proteomes" id="UP000593573"/>
    </source>
</evidence>